<evidence type="ECO:0000313" key="2">
    <source>
        <dbReference type="EMBL" id="CAL8073112.1"/>
    </source>
</evidence>
<feature type="compositionally biased region" description="Polar residues" evidence="1">
    <location>
        <begin position="338"/>
        <end position="363"/>
    </location>
</feature>
<feature type="compositionally biased region" description="Polar residues" evidence="1">
    <location>
        <begin position="524"/>
        <end position="550"/>
    </location>
</feature>
<feature type="compositionally biased region" description="Basic and acidic residues" evidence="1">
    <location>
        <begin position="984"/>
        <end position="993"/>
    </location>
</feature>
<feature type="region of interest" description="Disordered" evidence="1">
    <location>
        <begin position="623"/>
        <end position="650"/>
    </location>
</feature>
<protein>
    <submittedName>
        <fullName evidence="2">Uncharacterized protein</fullName>
    </submittedName>
</protein>
<proteinExistence type="predicted"/>
<evidence type="ECO:0000313" key="3">
    <source>
        <dbReference type="Proteomes" id="UP001642540"/>
    </source>
</evidence>
<feature type="compositionally biased region" description="Pro residues" evidence="1">
    <location>
        <begin position="472"/>
        <end position="495"/>
    </location>
</feature>
<feature type="compositionally biased region" description="Polar residues" evidence="1">
    <location>
        <begin position="186"/>
        <end position="213"/>
    </location>
</feature>
<comment type="caution">
    <text evidence="2">The sequence shown here is derived from an EMBL/GenBank/DDBJ whole genome shotgun (WGS) entry which is preliminary data.</text>
</comment>
<feature type="region of interest" description="Disordered" evidence="1">
    <location>
        <begin position="158"/>
        <end position="363"/>
    </location>
</feature>
<dbReference type="EMBL" id="CAXLJM020000007">
    <property type="protein sequence ID" value="CAL8073112.1"/>
    <property type="molecule type" value="Genomic_DNA"/>
</dbReference>
<feature type="region of interest" description="Disordered" evidence="1">
    <location>
        <begin position="1"/>
        <end position="131"/>
    </location>
</feature>
<feature type="compositionally biased region" description="Basic and acidic residues" evidence="1">
    <location>
        <begin position="818"/>
        <end position="839"/>
    </location>
</feature>
<organism evidence="2 3">
    <name type="scientific">Orchesella dallaii</name>
    <dbReference type="NCBI Taxonomy" id="48710"/>
    <lineage>
        <taxon>Eukaryota</taxon>
        <taxon>Metazoa</taxon>
        <taxon>Ecdysozoa</taxon>
        <taxon>Arthropoda</taxon>
        <taxon>Hexapoda</taxon>
        <taxon>Collembola</taxon>
        <taxon>Entomobryomorpha</taxon>
        <taxon>Entomobryoidea</taxon>
        <taxon>Orchesellidae</taxon>
        <taxon>Orchesellinae</taxon>
        <taxon>Orchesella</taxon>
    </lineage>
</organism>
<dbReference type="Proteomes" id="UP001642540">
    <property type="component" value="Unassembled WGS sequence"/>
</dbReference>
<evidence type="ECO:0000256" key="1">
    <source>
        <dbReference type="SAM" id="MobiDB-lite"/>
    </source>
</evidence>
<feature type="compositionally biased region" description="Low complexity" evidence="1">
    <location>
        <begin position="459"/>
        <end position="471"/>
    </location>
</feature>
<feature type="compositionally biased region" description="Polar residues" evidence="1">
    <location>
        <begin position="909"/>
        <end position="933"/>
    </location>
</feature>
<feature type="compositionally biased region" description="Basic residues" evidence="1">
    <location>
        <begin position="761"/>
        <end position="781"/>
    </location>
</feature>
<feature type="compositionally biased region" description="Basic residues" evidence="1">
    <location>
        <begin position="569"/>
        <end position="584"/>
    </location>
</feature>
<feature type="compositionally biased region" description="Low complexity" evidence="1">
    <location>
        <begin position="288"/>
        <end position="321"/>
    </location>
</feature>
<feature type="compositionally biased region" description="Acidic residues" evidence="1">
    <location>
        <begin position="795"/>
        <end position="806"/>
    </location>
</feature>
<name>A0ABP1PQ40_9HEXA</name>
<feature type="region of interest" description="Disordered" evidence="1">
    <location>
        <begin position="410"/>
        <end position="592"/>
    </location>
</feature>
<reference evidence="2 3" key="1">
    <citation type="submission" date="2024-08" db="EMBL/GenBank/DDBJ databases">
        <authorList>
            <person name="Cucini C."/>
            <person name="Frati F."/>
        </authorList>
    </citation>
    <scope>NUCLEOTIDE SEQUENCE [LARGE SCALE GENOMIC DNA]</scope>
</reference>
<feature type="compositionally biased region" description="Polar residues" evidence="1">
    <location>
        <begin position="497"/>
        <end position="507"/>
    </location>
</feature>
<keyword evidence="3" id="KW-1185">Reference proteome</keyword>
<gene>
    <name evidence="2" type="ORF">ODALV1_LOCUS2497</name>
</gene>
<feature type="compositionally biased region" description="Polar residues" evidence="1">
    <location>
        <begin position="42"/>
        <end position="62"/>
    </location>
</feature>
<feature type="compositionally biased region" description="Pro residues" evidence="1">
    <location>
        <begin position="446"/>
        <end position="458"/>
    </location>
</feature>
<feature type="compositionally biased region" description="Basic and acidic residues" evidence="1">
    <location>
        <begin position="706"/>
        <end position="716"/>
    </location>
</feature>
<feature type="compositionally biased region" description="Basic and acidic residues" evidence="1">
    <location>
        <begin position="680"/>
        <end position="691"/>
    </location>
</feature>
<feature type="compositionally biased region" description="Acidic residues" evidence="1">
    <location>
        <begin position="738"/>
        <end position="750"/>
    </location>
</feature>
<feature type="compositionally biased region" description="Low complexity" evidence="1">
    <location>
        <begin position="96"/>
        <end position="113"/>
    </location>
</feature>
<feature type="region of interest" description="Disordered" evidence="1">
    <location>
        <begin position="664"/>
        <end position="1000"/>
    </location>
</feature>
<feature type="compositionally biased region" description="Polar residues" evidence="1">
    <location>
        <begin position="230"/>
        <end position="240"/>
    </location>
</feature>
<accession>A0ABP1PQ40</accession>
<feature type="compositionally biased region" description="Basic and acidic residues" evidence="1">
    <location>
        <begin position="80"/>
        <end position="95"/>
    </location>
</feature>
<sequence>MYGLEGRMTMLSTTDDSHFTTFSTSRVQPSQPPASPVLVASEVTSTATIGNGAESVTENCSKSLPGLLNSDPTETSPVYDTRRRSANADKLEYRRSSGSKLSSSQDSADLAGSLRRASAQHRQLPDLPQIPMHVGAQNIPRRSSSVLSHDGTSELYATVGETPIADGSERPSKRSSHYAQIRENGSGKNAASALSPTGSQSFVNGAPGTSSVAGSRTTSGTNGRGGIEATPSSDSETYASSHHPYAKLKKNAEHPYARVRSSANGGNGNDEETDTDNYDLPQFLSRQAGPSSAVVPSSSTTARSSGANLNNAGVNVVGSSADAEGPVPPRRIGRQWRRSSQPQVLNNDNASHFSGDSQDSRGYTSISVREPLSNIRSQVANTRSYDSHYATVSDDSEEMYAAIDDPIDGNYMRIPGEDGNQPRRPNWLGGPSVASPIPERREANSPLPPVPNVPPPDLSPDAAIVPLLPLSSVPPPPSSSVPLPPSSLVPLPPSSPGSQTNVISTSLPVYAQVTKKSKKGKTPVTPTASNASTSSQQMREATGTSQSIELTNGPLFSSPAITKETASASHHHPHHHPPHHRSKRAASLMDNTNPMDADAVDSRRWSKADISYSEFEVVRESIFPGDERPSPSGSACREVIPSEPPAREITGSFVDEDNYNIIPEKSSAVRSGSGKGSSRGRLDSGNYHEIEPPMNNTYQEIGGGKEPSDHYQEIGDRSNLVNDGVELYQEIERKVRDFDDDDEEEDDVDQFYERVKPSSQKNKKSGSLGKKHGYEKIKRKGIPGNLSSVIPAIGSDEEEDDEDDDKPDQLYESVKYPPYERLKESKDDLADSHDEEAKNGSDFYEDIGYSRVKPKPKTGKATPGSSKTSSAKEDKPEVDDGDSIRSEVDISQLYARVDKSKKRKGANTVMPNADNSRQIGATASDISGNNNEPSPIFQVEGGDDHIGQLYSKVNKLAKSNKNSELRRSPSGGGGSGSSSGRGVAENETHRLDNDNSIEYI</sequence>
<feature type="compositionally biased region" description="Gly residues" evidence="1">
    <location>
        <begin position="970"/>
        <end position="979"/>
    </location>
</feature>